<feature type="domain" description="HTH cro/C1-type" evidence="2">
    <location>
        <begin position="6"/>
        <end position="60"/>
    </location>
</feature>
<evidence type="ECO:0000259" key="2">
    <source>
        <dbReference type="PROSITE" id="PS50943"/>
    </source>
</evidence>
<reference evidence="4 5" key="1">
    <citation type="submission" date="2019-03" db="EMBL/GenBank/DDBJ databases">
        <title>Genomic Encyclopedia of Type Strains, Phase IV (KMG-IV): sequencing the most valuable type-strain genomes for metagenomic binning, comparative biology and taxonomic classification.</title>
        <authorList>
            <person name="Goeker M."/>
        </authorList>
    </citation>
    <scope>NUCLEOTIDE SEQUENCE [LARGE SCALE GENOMIC DNA]</scope>
    <source>
        <strain evidence="4 5">DSM 19377</strain>
    </source>
</reference>
<dbReference type="PANTHER" id="PTHR46797:SF1">
    <property type="entry name" value="METHYLPHOSPHONATE SYNTHASE"/>
    <property type="match status" value="1"/>
</dbReference>
<name>A0A4R2P693_9BACL</name>
<dbReference type="InterPro" id="IPR050807">
    <property type="entry name" value="TransReg_Diox_bact_type"/>
</dbReference>
<dbReference type="RefSeq" id="WP_132744795.1">
    <property type="nucleotide sequence ID" value="NZ_SLXK01000006.1"/>
</dbReference>
<evidence type="ECO:0000313" key="4">
    <source>
        <dbReference type="EMBL" id="TCP30237.1"/>
    </source>
</evidence>
<dbReference type="SUPFAM" id="SSF47413">
    <property type="entry name" value="lambda repressor-like DNA-binding domains"/>
    <property type="match status" value="1"/>
</dbReference>
<dbReference type="InterPro" id="IPR001387">
    <property type="entry name" value="Cro/C1-type_HTH"/>
</dbReference>
<proteinExistence type="predicted"/>
<sequence>MLGIQIKNKRLDKGLSISRLAALSGISKGYLSKIERQKANPSAHIIQQLSEVLNVPVEMILKGKKDELDHDWVHLIQQAKELGVSKDEVKLFLDFKNWQQIDKEEEMK</sequence>
<dbReference type="Proteomes" id="UP000295416">
    <property type="component" value="Unassembled WGS sequence"/>
</dbReference>
<dbReference type="GO" id="GO:0003677">
    <property type="term" value="F:DNA binding"/>
    <property type="evidence" value="ECO:0007669"/>
    <property type="project" value="UniProtKB-KW"/>
</dbReference>
<keyword evidence="1" id="KW-0238">DNA-binding</keyword>
<dbReference type="InterPro" id="IPR010982">
    <property type="entry name" value="Lambda_DNA-bd_dom_sf"/>
</dbReference>
<dbReference type="EMBL" id="SLXK01000006">
    <property type="protein sequence ID" value="TCP30237.1"/>
    <property type="molecule type" value="Genomic_DNA"/>
</dbReference>
<dbReference type="GO" id="GO:0046983">
    <property type="term" value="F:protein dimerization activity"/>
    <property type="evidence" value="ECO:0007669"/>
    <property type="project" value="InterPro"/>
</dbReference>
<protein>
    <submittedName>
        <fullName evidence="4">Anti-repressor SinI</fullName>
    </submittedName>
</protein>
<dbReference type="SMART" id="SM00530">
    <property type="entry name" value="HTH_XRE"/>
    <property type="match status" value="1"/>
</dbReference>
<dbReference type="GO" id="GO:0003700">
    <property type="term" value="F:DNA-binding transcription factor activity"/>
    <property type="evidence" value="ECO:0007669"/>
    <property type="project" value="TreeGrafter"/>
</dbReference>
<dbReference type="AlphaFoldDB" id="A0A4R2P693"/>
<accession>A0A4R2P693</accession>
<comment type="caution">
    <text evidence="4">The sequence shown here is derived from an EMBL/GenBank/DDBJ whole genome shotgun (WGS) entry which is preliminary data.</text>
</comment>
<dbReference type="PROSITE" id="PS51500">
    <property type="entry name" value="SIN"/>
    <property type="match status" value="1"/>
</dbReference>
<dbReference type="Gene3D" id="1.10.260.40">
    <property type="entry name" value="lambda repressor-like DNA-binding domains"/>
    <property type="match status" value="1"/>
</dbReference>
<evidence type="ECO:0000313" key="5">
    <source>
        <dbReference type="Proteomes" id="UP000295416"/>
    </source>
</evidence>
<dbReference type="CDD" id="cd00093">
    <property type="entry name" value="HTH_XRE"/>
    <property type="match status" value="1"/>
</dbReference>
<dbReference type="OrthoDB" id="2003870at2"/>
<dbReference type="GO" id="GO:0005829">
    <property type="term" value="C:cytosol"/>
    <property type="evidence" value="ECO:0007669"/>
    <property type="project" value="TreeGrafter"/>
</dbReference>
<dbReference type="PANTHER" id="PTHR46797">
    <property type="entry name" value="HTH-TYPE TRANSCRIPTIONAL REGULATOR"/>
    <property type="match status" value="1"/>
</dbReference>
<dbReference type="InterPro" id="IPR010981">
    <property type="entry name" value="SinR/SinI_dimer_dom"/>
</dbReference>
<dbReference type="SUPFAM" id="SSF47406">
    <property type="entry name" value="SinR repressor dimerisation domain-like"/>
    <property type="match status" value="1"/>
</dbReference>
<feature type="domain" description="Sin" evidence="3">
    <location>
        <begin position="59"/>
        <end position="97"/>
    </location>
</feature>
<evidence type="ECO:0000256" key="1">
    <source>
        <dbReference type="ARBA" id="ARBA00023125"/>
    </source>
</evidence>
<dbReference type="Pfam" id="PF01381">
    <property type="entry name" value="HTH_3"/>
    <property type="match status" value="1"/>
</dbReference>
<gene>
    <name evidence="4" type="ORF">EV207_10660</name>
</gene>
<dbReference type="Pfam" id="PF08671">
    <property type="entry name" value="SinI"/>
    <property type="match status" value="1"/>
</dbReference>
<evidence type="ECO:0000259" key="3">
    <source>
        <dbReference type="PROSITE" id="PS51500"/>
    </source>
</evidence>
<keyword evidence="5" id="KW-1185">Reference proteome</keyword>
<dbReference type="PROSITE" id="PS50943">
    <property type="entry name" value="HTH_CROC1"/>
    <property type="match status" value="1"/>
</dbReference>
<organism evidence="4 5">
    <name type="scientific">Scopulibacillus darangshiensis</name>
    <dbReference type="NCBI Taxonomy" id="442528"/>
    <lineage>
        <taxon>Bacteria</taxon>
        <taxon>Bacillati</taxon>
        <taxon>Bacillota</taxon>
        <taxon>Bacilli</taxon>
        <taxon>Bacillales</taxon>
        <taxon>Sporolactobacillaceae</taxon>
        <taxon>Scopulibacillus</taxon>
    </lineage>
</organism>
<dbReference type="InterPro" id="IPR036281">
    <property type="entry name" value="SinR/SinI_dimer_dom_sf"/>
</dbReference>